<dbReference type="Proteomes" id="UP000789831">
    <property type="component" value="Unassembled WGS sequence"/>
</dbReference>
<dbReference type="Pfam" id="PF24681">
    <property type="entry name" value="Kelch_KLHDC2_KLHL20_DRC7"/>
    <property type="match status" value="1"/>
</dbReference>
<reference evidence="2" key="1">
    <citation type="submission" date="2021-06" db="EMBL/GenBank/DDBJ databases">
        <authorList>
            <person name="Kallberg Y."/>
            <person name="Tangrot J."/>
            <person name="Rosling A."/>
        </authorList>
    </citation>
    <scope>NUCLEOTIDE SEQUENCE</scope>
    <source>
        <strain evidence="2">MT106</strain>
    </source>
</reference>
<feature type="non-terminal residue" evidence="2">
    <location>
        <position position="253"/>
    </location>
</feature>
<feature type="region of interest" description="Disordered" evidence="1">
    <location>
        <begin position="224"/>
        <end position="253"/>
    </location>
</feature>
<dbReference type="EMBL" id="CAJVPL010000121">
    <property type="protein sequence ID" value="CAG8450173.1"/>
    <property type="molecule type" value="Genomic_DNA"/>
</dbReference>
<evidence type="ECO:0000313" key="3">
    <source>
        <dbReference type="Proteomes" id="UP000789831"/>
    </source>
</evidence>
<protein>
    <submittedName>
        <fullName evidence="2">8191_t:CDS:1</fullName>
    </submittedName>
</protein>
<dbReference type="SUPFAM" id="SSF117281">
    <property type="entry name" value="Kelch motif"/>
    <property type="match status" value="1"/>
</dbReference>
<dbReference type="Gene3D" id="2.120.10.80">
    <property type="entry name" value="Kelch-type beta propeller"/>
    <property type="match status" value="1"/>
</dbReference>
<feature type="non-terminal residue" evidence="2">
    <location>
        <position position="1"/>
    </location>
</feature>
<name>A0A9N8VB06_9GLOM</name>
<accession>A0A9N8VB06</accession>
<dbReference type="InterPro" id="IPR015915">
    <property type="entry name" value="Kelch-typ_b-propeller"/>
</dbReference>
<comment type="caution">
    <text evidence="2">The sequence shown here is derived from an EMBL/GenBank/DDBJ whole genome shotgun (WGS) entry which is preliminary data.</text>
</comment>
<dbReference type="OrthoDB" id="432528at2759"/>
<feature type="compositionally biased region" description="Low complexity" evidence="1">
    <location>
        <begin position="235"/>
        <end position="253"/>
    </location>
</feature>
<proteinExistence type="predicted"/>
<evidence type="ECO:0000256" key="1">
    <source>
        <dbReference type="SAM" id="MobiDB-lite"/>
    </source>
</evidence>
<organism evidence="2 3">
    <name type="scientific">Ambispora gerdemannii</name>
    <dbReference type="NCBI Taxonomy" id="144530"/>
    <lineage>
        <taxon>Eukaryota</taxon>
        <taxon>Fungi</taxon>
        <taxon>Fungi incertae sedis</taxon>
        <taxon>Mucoromycota</taxon>
        <taxon>Glomeromycotina</taxon>
        <taxon>Glomeromycetes</taxon>
        <taxon>Archaeosporales</taxon>
        <taxon>Ambisporaceae</taxon>
        <taxon>Ambispora</taxon>
    </lineage>
</organism>
<dbReference type="AlphaFoldDB" id="A0A9N8VB06"/>
<evidence type="ECO:0000313" key="2">
    <source>
        <dbReference type="EMBL" id="CAG8450173.1"/>
    </source>
</evidence>
<sequence>MLIHLPLTPTPQYLYASNSSKSPEFSLLNYTGNFQGTYLSGSVAWKNNIYAFGGEGAKEGNFKNTFIKIRIDSNPIIIEQLDNTNAPSPRGRLTPVVDKQGKIYFFGGWDGTGNDNTMYIFDSNNATLTTVKSNSAPDMIWGYAAIFTNGGIVILDLSTTKLTQPNVEGKRPDYIPFQATATYFNDYIFVAFGKRNNDSSAEFNILDISSGALKWVQVADLTRTPKPPSPSILMQKPTPQSSQPTTRSSSHYS</sequence>
<gene>
    <name evidence="2" type="ORF">AGERDE_LOCUS1680</name>
</gene>
<keyword evidence="3" id="KW-1185">Reference proteome</keyword>